<evidence type="ECO:0000259" key="1">
    <source>
        <dbReference type="Pfam" id="PF13175"/>
    </source>
</evidence>
<reference evidence="3" key="1">
    <citation type="journal article" date="2013" name="Genome Announc.">
        <title>Genome Sequence of the Obligate Gammaproteobacterial Methanotroph Methylomicrobium album Strain BG8.</title>
        <authorList>
            <person name="Kits K.D."/>
            <person name="Kalyuzhnaya M.G."/>
            <person name="Klotz M.G."/>
            <person name="Jetten M.S."/>
            <person name="Op den Camp H.J."/>
            <person name="Vuilleumier S."/>
            <person name="Bringel F."/>
            <person name="Dispirito A.A."/>
            <person name="Murrell J.C."/>
            <person name="Bruce D."/>
            <person name="Cheng J.F."/>
            <person name="Copeland A."/>
            <person name="Goodwin L."/>
            <person name="Hauser L."/>
            <person name="Lajus A."/>
            <person name="Land M.L."/>
            <person name="Lapidus A."/>
            <person name="Lucas S."/>
            <person name="Medigue C."/>
            <person name="Pitluck S."/>
            <person name="Woyke T."/>
            <person name="Zeytun A."/>
            <person name="Stein L.Y."/>
        </authorList>
    </citation>
    <scope>NUCLEOTIDE SEQUENCE [LARGE SCALE GENOMIC DNA]</scope>
    <source>
        <strain evidence="3">BG8</strain>
    </source>
</reference>
<dbReference type="InterPro" id="IPR003959">
    <property type="entry name" value="ATPase_AAA_core"/>
</dbReference>
<dbReference type="Pfam" id="PF13175">
    <property type="entry name" value="AAA_15"/>
    <property type="match status" value="1"/>
</dbReference>
<dbReference type="AlphaFoldDB" id="H8GNZ3"/>
<dbReference type="EMBL" id="CM001475">
    <property type="protein sequence ID" value="EIC28415.1"/>
    <property type="molecule type" value="Genomic_DNA"/>
</dbReference>
<dbReference type="InterPro" id="IPR041685">
    <property type="entry name" value="AAA_GajA/Old/RecF-like"/>
</dbReference>
<dbReference type="PANTHER" id="PTHR43581">
    <property type="entry name" value="ATP/GTP PHOSPHATASE"/>
    <property type="match status" value="1"/>
</dbReference>
<organism evidence="3 4">
    <name type="scientific">Methylomicrobium album BG8</name>
    <dbReference type="NCBI Taxonomy" id="686340"/>
    <lineage>
        <taxon>Bacteria</taxon>
        <taxon>Pseudomonadati</taxon>
        <taxon>Pseudomonadota</taxon>
        <taxon>Gammaproteobacteria</taxon>
        <taxon>Methylococcales</taxon>
        <taxon>Methylococcaceae</taxon>
        <taxon>Methylomicrobium</taxon>
    </lineage>
</organism>
<dbReference type="SUPFAM" id="SSF52540">
    <property type="entry name" value="P-loop containing nucleoside triphosphate hydrolases"/>
    <property type="match status" value="1"/>
</dbReference>
<feature type="domain" description="Endonuclease GajA/Old nuclease/RecF-like AAA" evidence="1">
    <location>
        <begin position="1"/>
        <end position="94"/>
    </location>
</feature>
<dbReference type="eggNOG" id="COG1106">
    <property type="taxonomic scope" value="Bacteria"/>
</dbReference>
<dbReference type="GO" id="GO:0016887">
    <property type="term" value="F:ATP hydrolysis activity"/>
    <property type="evidence" value="ECO:0007669"/>
    <property type="project" value="InterPro"/>
</dbReference>
<accession>H8GNZ3</accession>
<dbReference type="STRING" id="686340.Metal_0566"/>
<proteinExistence type="predicted"/>
<dbReference type="Pfam" id="PF13304">
    <property type="entry name" value="AAA_21"/>
    <property type="match status" value="1"/>
</dbReference>
<keyword evidence="4" id="KW-1185">Reference proteome</keyword>
<gene>
    <name evidence="3" type="ORF">Metal_0566</name>
</gene>
<dbReference type="PANTHER" id="PTHR43581:SF4">
    <property type="entry name" value="ATP_GTP PHOSPHATASE"/>
    <property type="match status" value="1"/>
</dbReference>
<dbReference type="Proteomes" id="UP000005090">
    <property type="component" value="Chromosome"/>
</dbReference>
<sequence>MIKQVQIRHFKGLSEFEVSALARVTLLGGRNNVGKTSFLEALFLYFDRHNADALLRQYAWRNVPFVSLNPDAMWAPMFSKYDMEKAIEIVVKDEKKHTANLKLQLNRDYVSRVRSGIPALHGMPAKIDTQAKPTPSLSLDVVYQLDKQSPQISHHVIGQQGISLEIENMSVNSEKAVFLAATGRVATQEDAVRFGQLDVVGKLQEVVHFLKETVEPRLVGLSAVAVGDQTFIHAQLEGLERKIPVAFMGDGMGRLLSVILVMMTTRDGCVFIDEIENGIHYSALPKVWAGIVKAAKQFNCQVFATTHSYECLQAAVQGLPEDLQNEFCYVRLERLDGRIEGKTYSHGVLGAALERNWEVR</sequence>
<dbReference type="InterPro" id="IPR051396">
    <property type="entry name" value="Bact_Antivir_Def_Nuclease"/>
</dbReference>
<dbReference type="Gene3D" id="3.40.50.300">
    <property type="entry name" value="P-loop containing nucleotide triphosphate hydrolases"/>
    <property type="match status" value="1"/>
</dbReference>
<name>H8GNZ3_METAL</name>
<dbReference type="RefSeq" id="WP_005369415.1">
    <property type="nucleotide sequence ID" value="NZ_CM001475.1"/>
</dbReference>
<feature type="domain" description="ATPase AAA-type core" evidence="2">
    <location>
        <begin position="209"/>
        <end position="309"/>
    </location>
</feature>
<dbReference type="HOGENOM" id="CLU_063816_1_0_6"/>
<dbReference type="GO" id="GO:0005524">
    <property type="term" value="F:ATP binding"/>
    <property type="evidence" value="ECO:0007669"/>
    <property type="project" value="InterPro"/>
</dbReference>
<evidence type="ECO:0000313" key="3">
    <source>
        <dbReference type="EMBL" id="EIC28415.1"/>
    </source>
</evidence>
<evidence type="ECO:0000259" key="2">
    <source>
        <dbReference type="Pfam" id="PF13304"/>
    </source>
</evidence>
<evidence type="ECO:0000313" key="4">
    <source>
        <dbReference type="Proteomes" id="UP000005090"/>
    </source>
</evidence>
<dbReference type="InterPro" id="IPR027417">
    <property type="entry name" value="P-loop_NTPase"/>
</dbReference>
<protein>
    <submittedName>
        <fullName evidence="3">Uncharacterized protein</fullName>
    </submittedName>
</protein>